<evidence type="ECO:0000313" key="2">
    <source>
        <dbReference type="Proteomes" id="UP000595437"/>
    </source>
</evidence>
<dbReference type="EMBL" id="CP045899">
    <property type="protein sequence ID" value="QQP41312.1"/>
    <property type="molecule type" value="Genomic_DNA"/>
</dbReference>
<dbReference type="AlphaFoldDB" id="A0A7T8H0N7"/>
<gene>
    <name evidence="1" type="ORF">FKW44_015636</name>
</gene>
<accession>A0A7T8H0N7</accession>
<name>A0A7T8H0N7_CALRO</name>
<reference evidence="2" key="1">
    <citation type="submission" date="2021-01" db="EMBL/GenBank/DDBJ databases">
        <title>Caligus Genome Assembly.</title>
        <authorList>
            <person name="Gallardo-Escarate C."/>
        </authorList>
    </citation>
    <scope>NUCLEOTIDE SEQUENCE [LARGE SCALE GENOMIC DNA]</scope>
</reference>
<sequence length="61" mass="6731">MVDLYGLFTKSSFPSELLQLNPQSLAGTIRRPSRKLSVITSLLPVLPKHDVSPEKLRVAKG</sequence>
<dbReference type="Proteomes" id="UP000595437">
    <property type="component" value="Chromosome 10"/>
</dbReference>
<protein>
    <submittedName>
        <fullName evidence="1">Uncharacterized protein</fullName>
    </submittedName>
</protein>
<proteinExistence type="predicted"/>
<evidence type="ECO:0000313" key="1">
    <source>
        <dbReference type="EMBL" id="QQP41312.1"/>
    </source>
</evidence>
<keyword evidence="2" id="KW-1185">Reference proteome</keyword>
<organism evidence="1 2">
    <name type="scientific">Caligus rogercresseyi</name>
    <name type="common">Sea louse</name>
    <dbReference type="NCBI Taxonomy" id="217165"/>
    <lineage>
        <taxon>Eukaryota</taxon>
        <taxon>Metazoa</taxon>
        <taxon>Ecdysozoa</taxon>
        <taxon>Arthropoda</taxon>
        <taxon>Crustacea</taxon>
        <taxon>Multicrustacea</taxon>
        <taxon>Hexanauplia</taxon>
        <taxon>Copepoda</taxon>
        <taxon>Siphonostomatoida</taxon>
        <taxon>Caligidae</taxon>
        <taxon>Caligus</taxon>
    </lineage>
</organism>